<evidence type="ECO:0000313" key="7">
    <source>
        <dbReference type="EMBL" id="GGI67241.1"/>
    </source>
</evidence>
<keyword evidence="8" id="KW-1185">Reference proteome</keyword>
<dbReference type="InterPro" id="IPR043149">
    <property type="entry name" value="TagF_N"/>
</dbReference>
<comment type="similarity">
    <text evidence="2">Belongs to the CDP-glycerol glycerophosphotransferase family.</text>
</comment>
<comment type="caution">
    <text evidence="7">The sequence shown here is derived from an EMBL/GenBank/DDBJ whole genome shotgun (WGS) entry which is preliminary data.</text>
</comment>
<dbReference type="GO" id="GO:0047355">
    <property type="term" value="F:CDP-glycerol glycerophosphotransferase activity"/>
    <property type="evidence" value="ECO:0007669"/>
    <property type="project" value="InterPro"/>
</dbReference>
<gene>
    <name evidence="7" type="ORF">GCM10009332_00400</name>
</gene>
<evidence type="ECO:0000256" key="1">
    <source>
        <dbReference type="ARBA" id="ARBA00004202"/>
    </source>
</evidence>
<dbReference type="GO" id="GO:0005886">
    <property type="term" value="C:plasma membrane"/>
    <property type="evidence" value="ECO:0007669"/>
    <property type="project" value="UniProtKB-SubCell"/>
</dbReference>
<dbReference type="SUPFAM" id="SSF53756">
    <property type="entry name" value="UDP-Glycosyltransferase/glycogen phosphorylase"/>
    <property type="match status" value="1"/>
</dbReference>
<dbReference type="Pfam" id="PF04464">
    <property type="entry name" value="Glyphos_transf"/>
    <property type="match status" value="1"/>
</dbReference>
<keyword evidence="6" id="KW-0472">Membrane</keyword>
<proteinExistence type="inferred from homology"/>
<reference evidence="7" key="1">
    <citation type="journal article" date="2014" name="Int. J. Syst. Evol. Microbiol.">
        <title>Complete genome sequence of Corynebacterium casei LMG S-19264T (=DSM 44701T), isolated from a smear-ripened cheese.</title>
        <authorList>
            <consortium name="US DOE Joint Genome Institute (JGI-PGF)"/>
            <person name="Walter F."/>
            <person name="Albersmeier A."/>
            <person name="Kalinowski J."/>
            <person name="Ruckert C."/>
        </authorList>
    </citation>
    <scope>NUCLEOTIDE SEQUENCE</scope>
    <source>
        <strain evidence="7">JCM 30804</strain>
    </source>
</reference>
<evidence type="ECO:0000256" key="3">
    <source>
        <dbReference type="ARBA" id="ARBA00022475"/>
    </source>
</evidence>
<keyword evidence="5" id="KW-0777">Teichoic acid biosynthesis</keyword>
<dbReference type="InterPro" id="IPR007554">
    <property type="entry name" value="Glycerophosphate_synth"/>
</dbReference>
<dbReference type="Proteomes" id="UP000613743">
    <property type="component" value="Unassembled WGS sequence"/>
</dbReference>
<dbReference type="Gene3D" id="3.40.50.11820">
    <property type="match status" value="1"/>
</dbReference>
<sequence>MLNVLKAIIGKCLYQLAKLSPRNKHKAVFGCHHNLFSDNSKYLFLHWSQSQFIRAIWISGNHRLVEQLRLSGHEAYVRWSLQGVFHSLTAKYVCYSSYVGDVNQYLTGGTFKINLWHGSPLKQIEHDIEHGTLASTYRPIGIVNRFMTELFHHQEYVRPDLMLSPSPLVDALFSSAFRISHEQILRSGYPRTDYFADAQASYAIPKVKPLHSPAIKLADYQRVVLYAPSFRDNISTDENPYVNVIDWLNLSHELVASNTLLLIRCHPNERHLAEALAQQPNIIDISHREDVYDLLPYLDLLITDYSSLYIDALQFQVPLAFFQFDKDSYLTKSRAQYEYAEHMRLPGIEIHNSEAFIHIAAKGRHGRFGERDQITSTATQTQDYQLAKQLYWQQQQTSFEVLHKAITI</sequence>
<evidence type="ECO:0000256" key="4">
    <source>
        <dbReference type="ARBA" id="ARBA00022679"/>
    </source>
</evidence>
<keyword evidence="4" id="KW-0808">Transferase</keyword>
<dbReference type="InterPro" id="IPR043148">
    <property type="entry name" value="TagF_C"/>
</dbReference>
<evidence type="ECO:0000313" key="8">
    <source>
        <dbReference type="Proteomes" id="UP000613743"/>
    </source>
</evidence>
<reference evidence="7" key="2">
    <citation type="submission" date="2020-09" db="EMBL/GenBank/DDBJ databases">
        <authorList>
            <person name="Sun Q."/>
            <person name="Ohkuma M."/>
        </authorList>
    </citation>
    <scope>NUCLEOTIDE SEQUENCE</scope>
    <source>
        <strain evidence="7">JCM 30804</strain>
    </source>
</reference>
<organism evidence="7 8">
    <name type="scientific">Shewanella gelidii</name>
    <dbReference type="NCBI Taxonomy" id="1642821"/>
    <lineage>
        <taxon>Bacteria</taxon>
        <taxon>Pseudomonadati</taxon>
        <taxon>Pseudomonadota</taxon>
        <taxon>Gammaproteobacteria</taxon>
        <taxon>Alteromonadales</taxon>
        <taxon>Shewanellaceae</taxon>
        <taxon>Shewanella</taxon>
    </lineage>
</organism>
<dbReference type="GO" id="GO:0019350">
    <property type="term" value="P:teichoic acid biosynthetic process"/>
    <property type="evidence" value="ECO:0007669"/>
    <property type="project" value="UniProtKB-KW"/>
</dbReference>
<dbReference type="InterPro" id="IPR051612">
    <property type="entry name" value="Teichoic_Acid_Biosynth"/>
</dbReference>
<dbReference type="PANTHER" id="PTHR37316:SF3">
    <property type="entry name" value="TEICHOIC ACID GLYCEROL-PHOSPHATE TRANSFERASE"/>
    <property type="match status" value="1"/>
</dbReference>
<keyword evidence="3" id="KW-1003">Cell membrane</keyword>
<dbReference type="PANTHER" id="PTHR37316">
    <property type="entry name" value="TEICHOIC ACID GLYCEROL-PHOSPHATE PRIMASE"/>
    <property type="match status" value="1"/>
</dbReference>
<dbReference type="EMBL" id="BMPZ01000001">
    <property type="protein sequence ID" value="GGI67241.1"/>
    <property type="molecule type" value="Genomic_DNA"/>
</dbReference>
<evidence type="ECO:0000256" key="5">
    <source>
        <dbReference type="ARBA" id="ARBA00022944"/>
    </source>
</evidence>
<dbReference type="Gene3D" id="3.40.50.12580">
    <property type="match status" value="1"/>
</dbReference>
<evidence type="ECO:0000256" key="6">
    <source>
        <dbReference type="ARBA" id="ARBA00023136"/>
    </source>
</evidence>
<accession>A0A917JKC7</accession>
<dbReference type="RefSeq" id="WP_188916663.1">
    <property type="nucleotide sequence ID" value="NZ_BMPZ01000001.1"/>
</dbReference>
<protein>
    <submittedName>
        <fullName evidence="7">Teichoic acid biosynthesis protein F</fullName>
    </submittedName>
</protein>
<name>A0A917JKC7_9GAMM</name>
<dbReference type="AlphaFoldDB" id="A0A917JKC7"/>
<evidence type="ECO:0000256" key="2">
    <source>
        <dbReference type="ARBA" id="ARBA00010488"/>
    </source>
</evidence>
<comment type="subcellular location">
    <subcellularLocation>
        <location evidence="1">Cell membrane</location>
        <topology evidence="1">Peripheral membrane protein</topology>
    </subcellularLocation>
</comment>